<proteinExistence type="predicted"/>
<dbReference type="EMBL" id="PP511843">
    <property type="protein sequence ID" value="XCD08011.1"/>
    <property type="molecule type" value="Genomic_DNA"/>
</dbReference>
<evidence type="ECO:0000313" key="1">
    <source>
        <dbReference type="EMBL" id="XCD08011.1"/>
    </source>
</evidence>
<protein>
    <submittedName>
        <fullName evidence="1">Uncharacterized protein</fullName>
    </submittedName>
</protein>
<reference evidence="1" key="1">
    <citation type="submission" date="2024-03" db="EMBL/GenBank/DDBJ databases">
        <title>Diverse circular DNA viruses in blood, oral, and fecal samples of captive lemurs.</title>
        <authorList>
            <person name="Paietta E.N."/>
            <person name="Kraberger S."/>
            <person name="Lund M.C."/>
            <person name="Custer J.M."/>
            <person name="Vargas K.M."/>
            <person name="Ehmke E.E."/>
            <person name="Yoder A.D."/>
            <person name="Varsani A."/>
        </authorList>
    </citation>
    <scope>NUCLEOTIDE SEQUENCE</scope>
    <source>
        <strain evidence="1">Duke_28FS_115</strain>
    </source>
</reference>
<accession>A0AAU8B7I4</accession>
<name>A0AAU8B7I4_9VIRU</name>
<organism evidence="1">
    <name type="scientific">Dulem virus 98</name>
    <dbReference type="NCBI Taxonomy" id="3145809"/>
    <lineage>
        <taxon>Viruses</taxon>
        <taxon>Monodnaviria</taxon>
        <taxon>Sangervirae</taxon>
        <taxon>Phixviricota</taxon>
        <taxon>Malgrandaviricetes</taxon>
        <taxon>Petitvirales</taxon>
        <taxon>Microviridae</taxon>
        <taxon>Microvirus</taxon>
    </lineage>
</organism>
<sequence length="42" mass="5209">MNKRYKFLKIFIDMLYKAGDISLEAYNDFYRIIWREEARGDD</sequence>